<gene>
    <name evidence="1" type="ORF">DI626_00920</name>
</gene>
<dbReference type="SUPFAM" id="SSF52540">
    <property type="entry name" value="P-loop containing nucleoside triphosphate hydrolases"/>
    <property type="match status" value="1"/>
</dbReference>
<dbReference type="Proteomes" id="UP000249557">
    <property type="component" value="Unassembled WGS sequence"/>
</dbReference>
<accession>A0A2W5A6B4</accession>
<evidence type="ECO:0000313" key="2">
    <source>
        <dbReference type="Proteomes" id="UP000249557"/>
    </source>
</evidence>
<dbReference type="EMBL" id="QFNK01000007">
    <property type="protein sequence ID" value="PZO88807.1"/>
    <property type="molecule type" value="Genomic_DNA"/>
</dbReference>
<name>A0A2W5A6B4_9BACT</name>
<sequence>MRFFNKLIAPFQTAFKQSLETFIRLETADDEITLAASDGSLVTYVKVDGSRQIIGEEEYNFLVEGSTIKIGSRFDRQGHALQVYFVRDPGRISHHLENLLRPSKLTAEAIELDVGDIFEEKVRHLSRYLSYEECYFVLWTRPSVLTKNELKRAATESRKKKWLKAGYAQNPLAALDALRTRHKSYIASVVSSLDELGIKSDVMLVHDALRAIKNNLYPTKAHEEWSACLPGDNIPPRAPLTKGDLSDVVWPTLRQQLALADSYILNESIVRIGDLVWGGADITLAPMDPSPFPMLLNRLFEAKVPYRISFLIEGGGVYATQFRAFAATILGVTNAVNKQIKFSLEGLERLARKEPVVRMRISLATWAPRDNLRLLQDRLANLVQAVESWGYCQVSEFSGDPLDCVMASALGIHCAGTAPAAVAPMFEVMKLMPWQRPSSPFDKGAMLFRTPDGKVWPYQTGTNVTTTWFDLIFAQPGAGKSVLLNSTNIACCLTPGLSQLPFIAIIDIGPSSSGMISLIKEALPETRQHEAAAYRLQMTQQYAVNPFDTQLGCRYPMLDERSYLVELLTLLCTPPGQERPYDGIQQLAGLVVDEMFRWRDDTSANAEPRPYLPRLDHAVDEAIARHNLHLPTDPYWWDVVDRMFDLGETHVAMLAQRYAVPTLADAITASRRPQIRSLLEETSIGMTAETVINAFERMVTSSIREFPILSGITRFDVSDSRVCSLDLMDVSPQGDDTADRQTSIMYMLARHVLVRSWWVGMEMIEHMPEKYRLYHELRLQNIIETPKRLCYDEFHRTSRSRSVRAQVVRDVREGRKRGVQIALSSQLLEDFDNDMVDLATGVWVLGAAISDQAVDNIRERFGLSQTARNIIRYKLTGPRAGGAPALLVLGTVEGKYEQHLLNTLGPIELWALSTSSEDVLIRTRLYQKLGASRARQMLAANFPGGSARGEIKRRVMMLAEKGEIRSAAVSQVVNEIVNELVDASSSRLDKTPESDK</sequence>
<reference evidence="1 2" key="1">
    <citation type="submission" date="2017-08" db="EMBL/GenBank/DDBJ databases">
        <title>Infants hospitalized years apart are colonized by the same room-sourced microbial strains.</title>
        <authorList>
            <person name="Brooks B."/>
            <person name="Olm M.R."/>
            <person name="Firek B.A."/>
            <person name="Baker R."/>
            <person name="Thomas B.C."/>
            <person name="Morowitz M.J."/>
            <person name="Banfield J.F."/>
        </authorList>
    </citation>
    <scope>NUCLEOTIDE SEQUENCE [LARGE SCALE GENOMIC DNA]</scope>
    <source>
        <strain evidence="1">S2_018_000_R2_104</strain>
    </source>
</reference>
<organism evidence="1 2">
    <name type="scientific">Micavibrio aeruginosavorus</name>
    <dbReference type="NCBI Taxonomy" id="349221"/>
    <lineage>
        <taxon>Bacteria</taxon>
        <taxon>Pseudomonadati</taxon>
        <taxon>Bdellovibrionota</taxon>
        <taxon>Bdellovibrionia</taxon>
        <taxon>Bdellovibrionales</taxon>
        <taxon>Pseudobdellovibrionaceae</taxon>
        <taxon>Micavibrio</taxon>
    </lineage>
</organism>
<dbReference type="AlphaFoldDB" id="A0A2W5A6B4"/>
<protein>
    <submittedName>
        <fullName evidence="1">Type IV secretion protein IcmB</fullName>
    </submittedName>
</protein>
<evidence type="ECO:0000313" key="1">
    <source>
        <dbReference type="EMBL" id="PZO88807.1"/>
    </source>
</evidence>
<proteinExistence type="predicted"/>
<dbReference type="Gene3D" id="3.40.50.300">
    <property type="entry name" value="P-loop containing nucleotide triphosphate hydrolases"/>
    <property type="match status" value="1"/>
</dbReference>
<comment type="caution">
    <text evidence="1">The sequence shown here is derived from an EMBL/GenBank/DDBJ whole genome shotgun (WGS) entry which is preliminary data.</text>
</comment>
<dbReference type="InterPro" id="IPR027417">
    <property type="entry name" value="P-loop_NTPase"/>
</dbReference>